<dbReference type="HOGENOM" id="CLU_1115767_0_0_1"/>
<accession>A0A0D2BE47</accession>
<name>A0A0D2BE47_9EURO</name>
<evidence type="ECO:0000256" key="1">
    <source>
        <dbReference type="SAM" id="MobiDB-lite"/>
    </source>
</evidence>
<dbReference type="AlphaFoldDB" id="A0A0D2BE47"/>
<dbReference type="Proteomes" id="UP000053328">
    <property type="component" value="Unassembled WGS sequence"/>
</dbReference>
<proteinExistence type="predicted"/>
<feature type="region of interest" description="Disordered" evidence="1">
    <location>
        <begin position="180"/>
        <end position="230"/>
    </location>
</feature>
<gene>
    <name evidence="2" type="ORF">PV08_04060</name>
</gene>
<dbReference type="GeneID" id="27331143"/>
<reference evidence="2 3" key="1">
    <citation type="submission" date="2015-01" db="EMBL/GenBank/DDBJ databases">
        <title>The Genome Sequence of Exophiala spinifera CBS89968.</title>
        <authorList>
            <consortium name="The Broad Institute Genomics Platform"/>
            <person name="Cuomo C."/>
            <person name="de Hoog S."/>
            <person name="Gorbushina A."/>
            <person name="Stielow B."/>
            <person name="Teixiera M."/>
            <person name="Abouelleil A."/>
            <person name="Chapman S.B."/>
            <person name="Priest M."/>
            <person name="Young S.K."/>
            <person name="Wortman J."/>
            <person name="Nusbaum C."/>
            <person name="Birren B."/>
        </authorList>
    </citation>
    <scope>NUCLEOTIDE SEQUENCE [LARGE SCALE GENOMIC DNA]</scope>
    <source>
        <strain evidence="2 3">CBS 89968</strain>
    </source>
</reference>
<dbReference type="VEuPathDB" id="FungiDB:PV08_04060"/>
<protein>
    <submittedName>
        <fullName evidence="2">Uncharacterized protein</fullName>
    </submittedName>
</protein>
<evidence type="ECO:0000313" key="3">
    <source>
        <dbReference type="Proteomes" id="UP000053328"/>
    </source>
</evidence>
<keyword evidence="3" id="KW-1185">Reference proteome</keyword>
<dbReference type="RefSeq" id="XP_016237086.1">
    <property type="nucleotide sequence ID" value="XM_016378409.1"/>
</dbReference>
<dbReference type="EMBL" id="KN847494">
    <property type="protein sequence ID" value="KIW16870.1"/>
    <property type="molecule type" value="Genomic_DNA"/>
</dbReference>
<dbReference type="OrthoDB" id="4117869at2759"/>
<organism evidence="2 3">
    <name type="scientific">Exophiala spinifera</name>
    <dbReference type="NCBI Taxonomy" id="91928"/>
    <lineage>
        <taxon>Eukaryota</taxon>
        <taxon>Fungi</taxon>
        <taxon>Dikarya</taxon>
        <taxon>Ascomycota</taxon>
        <taxon>Pezizomycotina</taxon>
        <taxon>Eurotiomycetes</taxon>
        <taxon>Chaetothyriomycetidae</taxon>
        <taxon>Chaetothyriales</taxon>
        <taxon>Herpotrichiellaceae</taxon>
        <taxon>Exophiala</taxon>
    </lineage>
</organism>
<evidence type="ECO:0000313" key="2">
    <source>
        <dbReference type="EMBL" id="KIW16870.1"/>
    </source>
</evidence>
<sequence length="249" mass="28889">MPLPSLRLLMGFTPRDLFPYDTCLERAQCTEILVEQKILIVYPFRRVTDGPIYYNVEGHIYPFDGRTTFPNILKKLCSPDKFSYEMMHYLQKYLYKRRPWFNDPWIIKGGRPMDREKGAGSLHQVSSQRCRYMILLERRKPCECHKLWKPKHNLKVVPTRKYQEDVRKGRQQEQETIEAEKAALSSTPPRATAAMPSHIPVPAYSPASDSEGWYGDYEDSGYEDSRDKEDSHLISGSTLSLNGLKAHLG</sequence>